<dbReference type="AlphaFoldDB" id="A0A4P9Y600"/>
<feature type="signal peptide" evidence="2">
    <location>
        <begin position="1"/>
        <end position="24"/>
    </location>
</feature>
<evidence type="ECO:0000256" key="1">
    <source>
        <dbReference type="SAM" id="MobiDB-lite"/>
    </source>
</evidence>
<evidence type="ECO:0000313" key="3">
    <source>
        <dbReference type="EMBL" id="RKP14478.1"/>
    </source>
</evidence>
<accession>A0A4P9Y600</accession>
<keyword evidence="4" id="KW-1185">Reference proteome</keyword>
<evidence type="ECO:0000256" key="2">
    <source>
        <dbReference type="SAM" id="SignalP"/>
    </source>
</evidence>
<reference evidence="4" key="1">
    <citation type="journal article" date="2018" name="Nat. Microbiol.">
        <title>Leveraging single-cell genomics to expand the fungal tree of life.</title>
        <authorList>
            <person name="Ahrendt S.R."/>
            <person name="Quandt C.A."/>
            <person name="Ciobanu D."/>
            <person name="Clum A."/>
            <person name="Salamov A."/>
            <person name="Andreopoulos B."/>
            <person name="Cheng J.F."/>
            <person name="Woyke T."/>
            <person name="Pelin A."/>
            <person name="Henrissat B."/>
            <person name="Reynolds N.K."/>
            <person name="Benny G.L."/>
            <person name="Smith M.E."/>
            <person name="James T.Y."/>
            <person name="Grigoriev I.V."/>
        </authorList>
    </citation>
    <scope>NUCLEOTIDE SEQUENCE [LARGE SCALE GENOMIC DNA]</scope>
</reference>
<gene>
    <name evidence="3" type="ORF">BJ684DRAFT_15199</name>
</gene>
<evidence type="ECO:0008006" key="5">
    <source>
        <dbReference type="Google" id="ProtNLM"/>
    </source>
</evidence>
<feature type="chain" id="PRO_5020683098" description="T-complex protein 11-domain-containing protein" evidence="2">
    <location>
        <begin position="25"/>
        <end position="695"/>
    </location>
</feature>
<dbReference type="EMBL" id="KZ987829">
    <property type="protein sequence ID" value="RKP14478.1"/>
    <property type="molecule type" value="Genomic_DNA"/>
</dbReference>
<organism evidence="3 4">
    <name type="scientific">Piptocephalis cylindrospora</name>
    <dbReference type="NCBI Taxonomy" id="1907219"/>
    <lineage>
        <taxon>Eukaryota</taxon>
        <taxon>Fungi</taxon>
        <taxon>Fungi incertae sedis</taxon>
        <taxon>Zoopagomycota</taxon>
        <taxon>Zoopagomycotina</taxon>
        <taxon>Zoopagomycetes</taxon>
        <taxon>Zoopagales</taxon>
        <taxon>Piptocephalidaceae</taxon>
        <taxon>Piptocephalis</taxon>
    </lineage>
</organism>
<feature type="region of interest" description="Disordered" evidence="1">
    <location>
        <begin position="20"/>
        <end position="91"/>
    </location>
</feature>
<keyword evidence="2" id="KW-0732">Signal</keyword>
<dbReference type="Proteomes" id="UP000267251">
    <property type="component" value="Unassembled WGS sequence"/>
</dbReference>
<proteinExistence type="predicted"/>
<evidence type="ECO:0000313" key="4">
    <source>
        <dbReference type="Proteomes" id="UP000267251"/>
    </source>
</evidence>
<sequence>MQIDLTYTLMTMGLLLSLGTSGLASPTNPRRSSSSERLQRAHTSPILMGGSNRNGPRYRESLSILNEPGHHSSRRQNSLSQANVPGPPSYDDHVWNTNTYAREEALIPSYRRHSLGLGSVGGSTKNRHFPFSDLKDIIHQVDHKEQITRAMSRFMNVPVELVKSRCDHHKEHLDLLNIPSLEGMGDELFRMEPFVVRMCAYHDNPSGSSDDDRHYLQMEALKAYALSTITHAFAFPSGTKTSGEVEEDGFPIEIREIAFRLSNVYLQLKFPRLFLERQRRTWGFIAREKLSNNPPSALADNEIWKARLSKHFDVMKSLEMKTTKIEKIITIEEGPRDIWKMYHAWKAEITHLSRIIWAVQAGADAKISELSRGDIHLFSAQVTKSGHDLLQKHIPTINLELNDRKTVSEKLNYVEGETKRMREVLITLSASMTDALIRALERLITKMQKPPSGPKTLIKAISQTSDFKKHSGHYTSALKVAATVLFAHDSELAIPALYPSTFDIRSTLHNREATPLYQEILQRFIVWRKPEGIPRDDRDKWYENLIDALKRLYGVKPTPLLPLASIEYGHLMGFKAISIKIAKHTQSSDPPLTEVLSRTDVAWVIGALKKVVELNSLKIELSHLLPLQRGQVLDSSSIENIQNYLNEGTTRLLTIANTPSHLEKLRRLCVHLYVMMFAESHQVIRTWAQGTIQQA</sequence>
<name>A0A4P9Y600_9FUNG</name>
<protein>
    <recommendedName>
        <fullName evidence="5">T-complex protein 11-domain-containing protein</fullName>
    </recommendedName>
</protein>